<feature type="region of interest" description="Disordered" evidence="1">
    <location>
        <begin position="100"/>
        <end position="119"/>
    </location>
</feature>
<protein>
    <submittedName>
        <fullName evidence="2">Uncharacterized protein</fullName>
    </submittedName>
</protein>
<reference evidence="2" key="2">
    <citation type="submission" date="2023-06" db="EMBL/GenBank/DDBJ databases">
        <authorList>
            <person name="Ma L."/>
            <person name="Liu K.-W."/>
            <person name="Li Z."/>
            <person name="Hsiao Y.-Y."/>
            <person name="Qi Y."/>
            <person name="Fu T."/>
            <person name="Tang G."/>
            <person name="Zhang D."/>
            <person name="Sun W.-H."/>
            <person name="Liu D.-K."/>
            <person name="Li Y."/>
            <person name="Chen G.-Z."/>
            <person name="Liu X.-D."/>
            <person name="Liao X.-Y."/>
            <person name="Jiang Y.-T."/>
            <person name="Yu X."/>
            <person name="Hao Y."/>
            <person name="Huang J."/>
            <person name="Zhao X.-W."/>
            <person name="Ke S."/>
            <person name="Chen Y.-Y."/>
            <person name="Wu W.-L."/>
            <person name="Hsu J.-L."/>
            <person name="Lin Y.-F."/>
            <person name="Huang M.-D."/>
            <person name="Li C.-Y."/>
            <person name="Huang L."/>
            <person name="Wang Z.-W."/>
            <person name="Zhao X."/>
            <person name="Zhong W.-Y."/>
            <person name="Peng D.-H."/>
            <person name="Ahmad S."/>
            <person name="Lan S."/>
            <person name="Zhang J.-S."/>
            <person name="Tsai W.-C."/>
            <person name="Van De Peer Y."/>
            <person name="Liu Z.-J."/>
        </authorList>
    </citation>
    <scope>NUCLEOTIDE SEQUENCE</scope>
    <source>
        <strain evidence="2">SCP</strain>
        <tissue evidence="2">Leaves</tissue>
    </source>
</reference>
<organism evidence="2 3">
    <name type="scientific">Acorus gramineus</name>
    <name type="common">Dwarf sweet flag</name>
    <dbReference type="NCBI Taxonomy" id="55184"/>
    <lineage>
        <taxon>Eukaryota</taxon>
        <taxon>Viridiplantae</taxon>
        <taxon>Streptophyta</taxon>
        <taxon>Embryophyta</taxon>
        <taxon>Tracheophyta</taxon>
        <taxon>Spermatophyta</taxon>
        <taxon>Magnoliopsida</taxon>
        <taxon>Liliopsida</taxon>
        <taxon>Acoraceae</taxon>
        <taxon>Acorus</taxon>
    </lineage>
</organism>
<accession>A0AAV9ACN9</accession>
<comment type="caution">
    <text evidence="2">The sequence shown here is derived from an EMBL/GenBank/DDBJ whole genome shotgun (WGS) entry which is preliminary data.</text>
</comment>
<gene>
    <name evidence="2" type="ORF">QJS04_geneDACA001115</name>
</gene>
<keyword evidence="3" id="KW-1185">Reference proteome</keyword>
<dbReference type="EMBL" id="JAUJYN010000010">
    <property type="protein sequence ID" value="KAK1262005.1"/>
    <property type="molecule type" value="Genomic_DNA"/>
</dbReference>
<dbReference type="AlphaFoldDB" id="A0AAV9ACN9"/>
<sequence length="119" mass="13639">MYRFPRESFVVQVREDDQEQTTTAKGKVNLWSVKLINSFRKILMCFLFPRPSRETLVPRRRVSDRPEPAKTSCSSYQYMFDSHYPEAIADCIEFINRSSQDTVSSGSSNSNSSIGISTV</sequence>
<name>A0AAV9ACN9_ACOGR</name>
<evidence type="ECO:0000313" key="3">
    <source>
        <dbReference type="Proteomes" id="UP001179952"/>
    </source>
</evidence>
<feature type="compositionally biased region" description="Low complexity" evidence="1">
    <location>
        <begin position="104"/>
        <end position="119"/>
    </location>
</feature>
<dbReference type="PANTHER" id="PTHR35111">
    <property type="entry name" value="F10A5.9-RELATED"/>
    <property type="match status" value="1"/>
</dbReference>
<dbReference type="Proteomes" id="UP001179952">
    <property type="component" value="Unassembled WGS sequence"/>
</dbReference>
<evidence type="ECO:0000313" key="2">
    <source>
        <dbReference type="EMBL" id="KAK1262005.1"/>
    </source>
</evidence>
<evidence type="ECO:0000256" key="1">
    <source>
        <dbReference type="SAM" id="MobiDB-lite"/>
    </source>
</evidence>
<proteinExistence type="predicted"/>
<dbReference type="PANTHER" id="PTHR35111:SF5">
    <property type="entry name" value="F10A5.9"/>
    <property type="match status" value="1"/>
</dbReference>
<reference evidence="2" key="1">
    <citation type="journal article" date="2023" name="Nat. Commun.">
        <title>Diploid and tetraploid genomes of Acorus and the evolution of monocots.</title>
        <authorList>
            <person name="Ma L."/>
            <person name="Liu K.W."/>
            <person name="Li Z."/>
            <person name="Hsiao Y.Y."/>
            <person name="Qi Y."/>
            <person name="Fu T."/>
            <person name="Tang G.D."/>
            <person name="Zhang D."/>
            <person name="Sun W.H."/>
            <person name="Liu D.K."/>
            <person name="Li Y."/>
            <person name="Chen G.Z."/>
            <person name="Liu X.D."/>
            <person name="Liao X.Y."/>
            <person name="Jiang Y.T."/>
            <person name="Yu X."/>
            <person name="Hao Y."/>
            <person name="Huang J."/>
            <person name="Zhao X.W."/>
            <person name="Ke S."/>
            <person name="Chen Y.Y."/>
            <person name="Wu W.L."/>
            <person name="Hsu J.L."/>
            <person name="Lin Y.F."/>
            <person name="Huang M.D."/>
            <person name="Li C.Y."/>
            <person name="Huang L."/>
            <person name="Wang Z.W."/>
            <person name="Zhao X."/>
            <person name="Zhong W.Y."/>
            <person name="Peng D.H."/>
            <person name="Ahmad S."/>
            <person name="Lan S."/>
            <person name="Zhang J.S."/>
            <person name="Tsai W.C."/>
            <person name="Van de Peer Y."/>
            <person name="Liu Z.J."/>
        </authorList>
    </citation>
    <scope>NUCLEOTIDE SEQUENCE</scope>
    <source>
        <strain evidence="2">SCP</strain>
    </source>
</reference>